<evidence type="ECO:0000256" key="1">
    <source>
        <dbReference type="SAM" id="Phobius"/>
    </source>
</evidence>
<evidence type="ECO:0000313" key="3">
    <source>
        <dbReference type="Proteomes" id="UP000590524"/>
    </source>
</evidence>
<dbReference type="GO" id="GO:0017004">
    <property type="term" value="P:cytochrome complex assembly"/>
    <property type="evidence" value="ECO:0007669"/>
    <property type="project" value="UniProtKB-KW"/>
</dbReference>
<protein>
    <recommendedName>
        <fullName evidence="4">Heme exporter protein D</fullName>
    </recommendedName>
</protein>
<comment type="caution">
    <text evidence="2">The sequence shown here is derived from an EMBL/GenBank/DDBJ whole genome shotgun (WGS) entry which is preliminary data.</text>
</comment>
<dbReference type="RefSeq" id="WP_188081025.1">
    <property type="nucleotide sequence ID" value="NZ_JACIEU010000003.1"/>
</dbReference>
<gene>
    <name evidence="2" type="ORF">GGQ90_000907</name>
</gene>
<keyword evidence="1" id="KW-1133">Transmembrane helix</keyword>
<keyword evidence="3" id="KW-1185">Reference proteome</keyword>
<reference evidence="2 3" key="1">
    <citation type="submission" date="2020-08" db="EMBL/GenBank/DDBJ databases">
        <title>Genomic Encyclopedia of Type Strains, Phase IV (KMG-IV): sequencing the most valuable type-strain genomes for metagenomic binning, comparative biology and taxonomic classification.</title>
        <authorList>
            <person name="Goeker M."/>
        </authorList>
    </citation>
    <scope>NUCLEOTIDE SEQUENCE [LARGE SCALE GENOMIC DNA]</scope>
    <source>
        <strain evidence="2 3">DSM 19371</strain>
    </source>
</reference>
<dbReference type="GO" id="GO:0015886">
    <property type="term" value="P:heme transport"/>
    <property type="evidence" value="ECO:0007669"/>
    <property type="project" value="InterPro"/>
</dbReference>
<accession>A0A7W6LMV5</accession>
<name>A0A7W6LMV5_9SPHN</name>
<sequence length="43" mass="4756">MNQWAFVVAAYAVTAVGTAIVTIASWRAMRSAERQAERLSDRT</sequence>
<proteinExistence type="predicted"/>
<dbReference type="GO" id="GO:0005886">
    <property type="term" value="C:plasma membrane"/>
    <property type="evidence" value="ECO:0007669"/>
    <property type="project" value="UniProtKB-SubCell"/>
</dbReference>
<organism evidence="2 3">
    <name type="scientific">Sphingobium scionense</name>
    <dbReference type="NCBI Taxonomy" id="1404341"/>
    <lineage>
        <taxon>Bacteria</taxon>
        <taxon>Pseudomonadati</taxon>
        <taxon>Pseudomonadota</taxon>
        <taxon>Alphaproteobacteria</taxon>
        <taxon>Sphingomonadales</taxon>
        <taxon>Sphingomonadaceae</taxon>
        <taxon>Sphingobium</taxon>
    </lineage>
</organism>
<dbReference type="AlphaFoldDB" id="A0A7W6LMV5"/>
<evidence type="ECO:0008006" key="4">
    <source>
        <dbReference type="Google" id="ProtNLM"/>
    </source>
</evidence>
<evidence type="ECO:0000313" key="2">
    <source>
        <dbReference type="EMBL" id="MBB4147141.1"/>
    </source>
</evidence>
<keyword evidence="1" id="KW-0472">Membrane</keyword>
<keyword evidence="1" id="KW-0812">Transmembrane</keyword>
<dbReference type="EMBL" id="JACIEU010000003">
    <property type="protein sequence ID" value="MBB4147141.1"/>
    <property type="molecule type" value="Genomic_DNA"/>
</dbReference>
<feature type="transmembrane region" description="Helical" evidence="1">
    <location>
        <begin position="6"/>
        <end position="26"/>
    </location>
</feature>
<dbReference type="Proteomes" id="UP000590524">
    <property type="component" value="Unassembled WGS sequence"/>
</dbReference>